<sequence length="94" mass="10778">MGLKLNWDCLIGAILSMNKSRGQPNCNISMDKDIPIPTKSEDMSIREEIVIRLQLKYTQSTSKKKDHLLMQLQSAINGVLVEDLYKIVETWQID</sequence>
<dbReference type="EMBL" id="LAZR01000084">
    <property type="protein sequence ID" value="KKN93686.1"/>
    <property type="molecule type" value="Genomic_DNA"/>
</dbReference>
<proteinExistence type="predicted"/>
<accession>A0A0F9X4B1</accession>
<evidence type="ECO:0000313" key="1">
    <source>
        <dbReference type="EMBL" id="KKN93686.1"/>
    </source>
</evidence>
<reference evidence="1" key="1">
    <citation type="journal article" date="2015" name="Nature">
        <title>Complex archaea that bridge the gap between prokaryotes and eukaryotes.</title>
        <authorList>
            <person name="Spang A."/>
            <person name="Saw J.H."/>
            <person name="Jorgensen S.L."/>
            <person name="Zaremba-Niedzwiedzka K."/>
            <person name="Martijn J."/>
            <person name="Lind A.E."/>
            <person name="van Eijk R."/>
            <person name="Schleper C."/>
            <person name="Guy L."/>
            <person name="Ettema T.J."/>
        </authorList>
    </citation>
    <scope>NUCLEOTIDE SEQUENCE</scope>
</reference>
<protein>
    <submittedName>
        <fullName evidence="1">Uncharacterized protein</fullName>
    </submittedName>
</protein>
<comment type="caution">
    <text evidence="1">The sequence shown here is derived from an EMBL/GenBank/DDBJ whole genome shotgun (WGS) entry which is preliminary data.</text>
</comment>
<name>A0A0F9X4B1_9ZZZZ</name>
<dbReference type="AlphaFoldDB" id="A0A0F9X4B1"/>
<gene>
    <name evidence="1" type="ORF">LCGC14_0195190</name>
</gene>
<organism evidence="1">
    <name type="scientific">marine sediment metagenome</name>
    <dbReference type="NCBI Taxonomy" id="412755"/>
    <lineage>
        <taxon>unclassified sequences</taxon>
        <taxon>metagenomes</taxon>
        <taxon>ecological metagenomes</taxon>
    </lineage>
</organism>